<dbReference type="GO" id="GO:0005509">
    <property type="term" value="F:calcium ion binding"/>
    <property type="evidence" value="ECO:0007669"/>
    <property type="project" value="InterPro"/>
</dbReference>
<keyword evidence="2" id="KW-0812">Transmembrane</keyword>
<comment type="subcellular location">
    <subcellularLocation>
        <location evidence="1">Membrane</location>
    </subcellularLocation>
</comment>
<dbReference type="SUPFAM" id="SSF82171">
    <property type="entry name" value="DPP6 N-terminal domain-like"/>
    <property type="match status" value="1"/>
</dbReference>
<dbReference type="Pfam" id="PF08309">
    <property type="entry name" value="LVIVD"/>
    <property type="match status" value="1"/>
</dbReference>
<dbReference type="InterPro" id="IPR011047">
    <property type="entry name" value="Quinoprotein_ADH-like_sf"/>
</dbReference>
<dbReference type="NCBIfam" id="NF012211">
    <property type="entry name" value="tand_rpt_95"/>
    <property type="match status" value="3"/>
</dbReference>
<reference evidence="9" key="1">
    <citation type="submission" date="2022-07" db="EMBL/GenBank/DDBJ databases">
        <authorList>
            <person name="Criscuolo A."/>
        </authorList>
    </citation>
    <scope>NUCLEOTIDE SEQUENCE</scope>
    <source>
        <strain evidence="9">CIP111854</strain>
    </source>
</reference>
<dbReference type="InterPro" id="IPR015919">
    <property type="entry name" value="Cadherin-like_sf"/>
</dbReference>
<name>A0A9W4QRY9_9GAMM</name>
<evidence type="ECO:0000256" key="6">
    <source>
        <dbReference type="ARBA" id="ARBA00022989"/>
    </source>
</evidence>
<dbReference type="Proteomes" id="UP001152467">
    <property type="component" value="Unassembled WGS sequence"/>
</dbReference>
<dbReference type="GO" id="GO:0005911">
    <property type="term" value="C:cell-cell junction"/>
    <property type="evidence" value="ECO:0007669"/>
    <property type="project" value="TreeGrafter"/>
</dbReference>
<evidence type="ECO:0000256" key="4">
    <source>
        <dbReference type="ARBA" id="ARBA00022837"/>
    </source>
</evidence>
<protein>
    <recommendedName>
        <fullName evidence="11">Cadherin domain-containing protein</fullName>
    </recommendedName>
</protein>
<dbReference type="Pfam" id="PF17963">
    <property type="entry name" value="Big_9"/>
    <property type="match status" value="3"/>
</dbReference>
<dbReference type="Gene3D" id="2.60.40.3440">
    <property type="match status" value="2"/>
</dbReference>
<dbReference type="EMBL" id="CAMAPC010000002">
    <property type="protein sequence ID" value="CAH9050590.1"/>
    <property type="molecule type" value="Genomic_DNA"/>
</dbReference>
<dbReference type="GO" id="GO:0016020">
    <property type="term" value="C:membrane"/>
    <property type="evidence" value="ECO:0007669"/>
    <property type="project" value="UniProtKB-SubCell"/>
</dbReference>
<keyword evidence="6" id="KW-1133">Transmembrane helix</keyword>
<evidence type="ECO:0000256" key="3">
    <source>
        <dbReference type="ARBA" id="ARBA00022737"/>
    </source>
</evidence>
<evidence type="ECO:0008006" key="11">
    <source>
        <dbReference type="Google" id="ProtNLM"/>
    </source>
</evidence>
<dbReference type="InterPro" id="IPR050971">
    <property type="entry name" value="Cadherin-domain_protein"/>
</dbReference>
<evidence type="ECO:0000256" key="2">
    <source>
        <dbReference type="ARBA" id="ARBA00022692"/>
    </source>
</evidence>
<accession>A0A9W4QRY9</accession>
<keyword evidence="4" id="KW-0106">Calcium</keyword>
<dbReference type="InterPro" id="IPR013211">
    <property type="entry name" value="LVIVD"/>
</dbReference>
<dbReference type="SUPFAM" id="SSF49313">
    <property type="entry name" value="Cadherin-like"/>
    <property type="match status" value="1"/>
</dbReference>
<evidence type="ECO:0000256" key="7">
    <source>
        <dbReference type="ARBA" id="ARBA00023136"/>
    </source>
</evidence>
<keyword evidence="7" id="KW-0472">Membrane</keyword>
<dbReference type="PANTHER" id="PTHR24025:SF31">
    <property type="entry name" value="NEURAL-CADHERIN"/>
    <property type="match status" value="1"/>
</dbReference>
<feature type="compositionally biased region" description="Low complexity" evidence="8">
    <location>
        <begin position="948"/>
        <end position="963"/>
    </location>
</feature>
<dbReference type="PANTHER" id="PTHR24025">
    <property type="entry name" value="DESMOGLEIN FAMILY MEMBER"/>
    <property type="match status" value="1"/>
</dbReference>
<evidence type="ECO:0000256" key="8">
    <source>
        <dbReference type="SAM" id="MobiDB-lite"/>
    </source>
</evidence>
<evidence type="ECO:0000256" key="5">
    <source>
        <dbReference type="ARBA" id="ARBA00022889"/>
    </source>
</evidence>
<keyword evidence="3" id="KW-0677">Repeat</keyword>
<dbReference type="SUPFAM" id="SSF50998">
    <property type="entry name" value="Quinoprotein alcohol dehydrogenase-like"/>
    <property type="match status" value="1"/>
</dbReference>
<evidence type="ECO:0000313" key="10">
    <source>
        <dbReference type="Proteomes" id="UP001152467"/>
    </source>
</evidence>
<evidence type="ECO:0000256" key="1">
    <source>
        <dbReference type="ARBA" id="ARBA00004370"/>
    </source>
</evidence>
<organism evidence="9 10">
    <name type="scientific">Pseudoalteromonas holothuriae</name>
    <dbReference type="NCBI Taxonomy" id="2963714"/>
    <lineage>
        <taxon>Bacteria</taxon>
        <taxon>Pseudomonadati</taxon>
        <taxon>Pseudomonadota</taxon>
        <taxon>Gammaproteobacteria</taxon>
        <taxon>Alteromonadales</taxon>
        <taxon>Pseudoalteromonadaceae</taxon>
        <taxon>Pseudoalteromonas</taxon>
    </lineage>
</organism>
<keyword evidence="5" id="KW-0130">Cell adhesion</keyword>
<proteinExistence type="predicted"/>
<feature type="region of interest" description="Disordered" evidence="8">
    <location>
        <begin position="946"/>
        <end position="965"/>
    </location>
</feature>
<keyword evidence="10" id="KW-1185">Reference proteome</keyword>
<comment type="caution">
    <text evidence="9">The sequence shown here is derived from an EMBL/GenBank/DDBJ whole genome shotgun (WGS) entry which is preliminary data.</text>
</comment>
<evidence type="ECO:0000313" key="9">
    <source>
        <dbReference type="EMBL" id="CAH9050590.1"/>
    </source>
</evidence>
<dbReference type="AlphaFoldDB" id="A0A9W4QRY9"/>
<gene>
    <name evidence="9" type="ORF">PSECIP111854_00561</name>
</gene>
<sequence length="990" mass="106292">MQVLHHMFSHTIKVLLFLAVIITGVDVNAQEKAASIVLKETFGSDSYNRIVYQDGTVVVSGLREEGRADAFSQSLDILKYGEAGLELVNQIRLSNKKDRTAVITPKDMITHNGHFLIFGSSSLGNYLISARSSDNSLVVVDELKSKVYGYDAKLIAGDGDNVYVIASGSAGITVEHFTIANDGTIKQSEHITFGVAPNEPNYFDNFSASYSNQVLYITSNQDDIPAVLYRLPLYEDGRLGEATTLTFENAKSAYHTSKVTGDLWLLSYHYWGFQVAKIEGNKLSVIYESNENTWYNKIEIKGNLFFGFDTFSGIDVYEIGNNHEITYKSKLQTNGFLRDAQIVGDEIFFTKSAQGIEVAKIHGDGSVTRLSSFNQSGQVIDMAMHENELAVAALDNNLHFWSLSENEPALKSATYNTVGTLQGVAWNGDKVVINHDANLESHLAGNLKNNVGLSESHGSLGWGGRDGQIIKIKNGYVAQAFHQLYFIDELFNIVSSIELGSIGGSYNLIQQLVSSDNLLFVPLYDTADLIIYDTSDLSNIVELTRIDLDSILIGNIAVKGAHLYVPRRLDANDLGITTFDISNPEKPVELFSVLAGGGGYNATLHIDGNFLMAVGDKGTLFDISDPVTPVKIDENLEISSNGIGLGSGKNLFTVSRNTGGRIHRSQVNLAPTHLDLSMAVQEEGQVEALLSATDNENDAVTYSIVSQPEKGSLSIKDNAKLVFKGANDKNGADKALLLVTDVHGGASQFEVVIDIEPVNDAPAFDQSVVSISVISGQSQTTALVAQDVDGDTLTYAVAEQAGKGEATVNHLGEVTYTANADATGTDIFVVSATDPSGEFTKKTVSVTIVQPNHAPVFDDTEASISVVSGQSQTVILTASDSDGDTLTYAVAEQAGKGIASINQLGEVTYMANADVTGADSFVVTVSDISGGSASKTVSVTISAPVSQTTNSNTKDNTSSSEQGSSGGSLGWYYLLVLVVVLMQRRSKLLK</sequence>
<dbReference type="GO" id="GO:0098609">
    <property type="term" value="P:cell-cell adhesion"/>
    <property type="evidence" value="ECO:0007669"/>
    <property type="project" value="TreeGrafter"/>
</dbReference>